<protein>
    <submittedName>
        <fullName evidence="1">Uncharacterized protein</fullName>
    </submittedName>
</protein>
<name>A0ABS0HDF5_9SPHN</name>
<gene>
    <name evidence="1" type="ORF">I2488_02995</name>
</gene>
<sequence length="147" mass="15966">MVQLRLSWWRDRLNEQGDAWPVSEPVLSALKAWDGEHGRLVELVDGWEASVLAEDDGRADCEEFVSAQVSAYVALAEVLGVRDTSAVRATAEFLAGSRGDHRRAGAVPRPMRPLAVLAAMQRSVDREGGSRPVADMLAVIRAGLLGF</sequence>
<organism evidence="1 2">
    <name type="scientific">Novosphingobium jiangmenense</name>
    <dbReference type="NCBI Taxonomy" id="2791981"/>
    <lineage>
        <taxon>Bacteria</taxon>
        <taxon>Pseudomonadati</taxon>
        <taxon>Pseudomonadota</taxon>
        <taxon>Alphaproteobacteria</taxon>
        <taxon>Sphingomonadales</taxon>
        <taxon>Sphingomonadaceae</taxon>
        <taxon>Novosphingobium</taxon>
    </lineage>
</organism>
<keyword evidence="2" id="KW-1185">Reference proteome</keyword>
<dbReference type="Proteomes" id="UP000600799">
    <property type="component" value="Unassembled WGS sequence"/>
</dbReference>
<reference evidence="1 2" key="1">
    <citation type="submission" date="2020-11" db="EMBL/GenBank/DDBJ databases">
        <title>The genome sequence of Novosphingobium sp. 1Y9A.</title>
        <authorList>
            <person name="Liu Y."/>
        </authorList>
    </citation>
    <scope>NUCLEOTIDE SEQUENCE [LARGE SCALE GENOMIC DNA]</scope>
    <source>
        <strain evidence="1 2">1Y9A</strain>
    </source>
</reference>
<dbReference type="EMBL" id="JADQDC010000002">
    <property type="protein sequence ID" value="MBF9149964.1"/>
    <property type="molecule type" value="Genomic_DNA"/>
</dbReference>
<evidence type="ECO:0000313" key="1">
    <source>
        <dbReference type="EMBL" id="MBF9149964.1"/>
    </source>
</evidence>
<proteinExistence type="predicted"/>
<dbReference type="RefSeq" id="WP_196274343.1">
    <property type="nucleotide sequence ID" value="NZ_JADQDC010000002.1"/>
</dbReference>
<evidence type="ECO:0000313" key="2">
    <source>
        <dbReference type="Proteomes" id="UP000600799"/>
    </source>
</evidence>
<accession>A0ABS0HDF5</accession>
<comment type="caution">
    <text evidence="1">The sequence shown here is derived from an EMBL/GenBank/DDBJ whole genome shotgun (WGS) entry which is preliminary data.</text>
</comment>